<feature type="compositionally biased region" description="Basic and acidic residues" evidence="1">
    <location>
        <begin position="85"/>
        <end position="94"/>
    </location>
</feature>
<proteinExistence type="predicted"/>
<evidence type="ECO:0000313" key="2">
    <source>
        <dbReference type="EMBL" id="VDP16695.1"/>
    </source>
</evidence>
<protein>
    <submittedName>
        <fullName evidence="4">MutL_C domain-containing protein</fullName>
    </submittedName>
</protein>
<feature type="region of interest" description="Disordered" evidence="1">
    <location>
        <begin position="85"/>
        <end position="121"/>
    </location>
</feature>
<feature type="compositionally biased region" description="Polar residues" evidence="1">
    <location>
        <begin position="99"/>
        <end position="110"/>
    </location>
</feature>
<evidence type="ECO:0000256" key="1">
    <source>
        <dbReference type="SAM" id="MobiDB-lite"/>
    </source>
</evidence>
<keyword evidence="3" id="KW-1185">Reference proteome</keyword>
<feature type="compositionally biased region" description="Polar residues" evidence="1">
    <location>
        <begin position="156"/>
        <end position="165"/>
    </location>
</feature>
<organism evidence="4">
    <name type="scientific">Soboliphyme baturini</name>
    <dbReference type="NCBI Taxonomy" id="241478"/>
    <lineage>
        <taxon>Eukaryota</taxon>
        <taxon>Metazoa</taxon>
        <taxon>Ecdysozoa</taxon>
        <taxon>Nematoda</taxon>
        <taxon>Enoplea</taxon>
        <taxon>Dorylaimia</taxon>
        <taxon>Dioctophymatida</taxon>
        <taxon>Dioctophymatoidea</taxon>
        <taxon>Soboliphymatidae</taxon>
        <taxon>Soboliphyme</taxon>
    </lineage>
</organism>
<reference evidence="2 3" key="2">
    <citation type="submission" date="2018-11" db="EMBL/GenBank/DDBJ databases">
        <authorList>
            <consortium name="Pathogen Informatics"/>
        </authorList>
    </citation>
    <scope>NUCLEOTIDE SEQUENCE [LARGE SCALE GENOMIC DNA]</scope>
</reference>
<reference evidence="4" key="1">
    <citation type="submission" date="2016-06" db="UniProtKB">
        <authorList>
            <consortium name="WormBaseParasite"/>
        </authorList>
    </citation>
    <scope>IDENTIFICATION</scope>
</reference>
<feature type="compositionally biased region" description="Acidic residues" evidence="1">
    <location>
        <begin position="143"/>
        <end position="155"/>
    </location>
</feature>
<accession>A0A183IXL1</accession>
<feature type="region of interest" description="Disordered" evidence="1">
    <location>
        <begin position="138"/>
        <end position="195"/>
    </location>
</feature>
<dbReference type="EMBL" id="UZAM01011511">
    <property type="protein sequence ID" value="VDP16695.1"/>
    <property type="molecule type" value="Genomic_DNA"/>
</dbReference>
<dbReference type="Proteomes" id="UP000270296">
    <property type="component" value="Unassembled WGS sequence"/>
</dbReference>
<feature type="compositionally biased region" description="Basic and acidic residues" evidence="1">
    <location>
        <begin position="166"/>
        <end position="179"/>
    </location>
</feature>
<gene>
    <name evidence="2" type="ORF">SBAD_LOCUS8359</name>
</gene>
<name>A0A183IXL1_9BILA</name>
<dbReference type="AlphaFoldDB" id="A0A183IXL1"/>
<evidence type="ECO:0000313" key="4">
    <source>
        <dbReference type="WBParaSite" id="SBAD_0000866801-mRNA-1"/>
    </source>
</evidence>
<dbReference type="WBParaSite" id="SBAD_0000866801-mRNA-1">
    <property type="protein sequence ID" value="SBAD_0000866801-mRNA-1"/>
    <property type="gene ID" value="SBAD_0000866801"/>
</dbReference>
<sequence length="195" mass="22077">MVGMQTLPEDFQAVNDKSEETSFSLVIHFAELDLNVFAENLCRLLAGWQPVGRFLPDSDSLDFRLCFGVDFDRLFRHQTLPGRVVDCRGGDKKAKPQRVAQTEKGSPTKETSPDRSPNHCQANANAFEKRESMYSILDQDLQLSEDSESEHEEQEPTSTVVPTTDQAKDSPKLRRSELKKSRKNSTRCLNRVPFG</sequence>
<evidence type="ECO:0000313" key="3">
    <source>
        <dbReference type="Proteomes" id="UP000270296"/>
    </source>
</evidence>